<keyword evidence="5 7" id="KW-1133">Transmembrane helix</keyword>
<dbReference type="GO" id="GO:0015293">
    <property type="term" value="F:symporter activity"/>
    <property type="evidence" value="ECO:0007669"/>
    <property type="project" value="UniProtKB-KW"/>
</dbReference>
<feature type="transmembrane region" description="Helical" evidence="7">
    <location>
        <begin position="351"/>
        <end position="371"/>
    </location>
</feature>
<dbReference type="FunFam" id="1.20.1250.20:FF:000003">
    <property type="entry name" value="Solute carrier family 17 member 3"/>
    <property type="match status" value="1"/>
</dbReference>
<evidence type="ECO:0000256" key="3">
    <source>
        <dbReference type="ARBA" id="ARBA00022692"/>
    </source>
</evidence>
<dbReference type="AlphaFoldDB" id="A0A1A9VB25"/>
<dbReference type="GO" id="GO:0006820">
    <property type="term" value="P:monoatomic anion transport"/>
    <property type="evidence" value="ECO:0007669"/>
    <property type="project" value="TreeGrafter"/>
</dbReference>
<feature type="transmembrane region" description="Helical" evidence="7">
    <location>
        <begin position="69"/>
        <end position="89"/>
    </location>
</feature>
<comment type="subcellular location">
    <subcellularLocation>
        <location evidence="1">Membrane</location>
        <topology evidence="1">Multi-pass membrane protein</topology>
    </subcellularLocation>
</comment>
<dbReference type="EnsemblMetazoa" id="GAUT031546-RA">
    <property type="protein sequence ID" value="GAUT031546-PA"/>
    <property type="gene ID" value="GAUT031546"/>
</dbReference>
<evidence type="ECO:0000256" key="4">
    <source>
        <dbReference type="ARBA" id="ARBA00022847"/>
    </source>
</evidence>
<dbReference type="PANTHER" id="PTHR11662:SF336">
    <property type="entry name" value="LP19554P"/>
    <property type="match status" value="1"/>
</dbReference>
<protein>
    <recommendedName>
        <fullName evidence="8">Major facilitator superfamily (MFS) profile domain-containing protein</fullName>
    </recommendedName>
</protein>
<evidence type="ECO:0000256" key="6">
    <source>
        <dbReference type="ARBA" id="ARBA00023136"/>
    </source>
</evidence>
<keyword evidence="3 7" id="KW-0812">Transmembrane</keyword>
<keyword evidence="10" id="KW-1185">Reference proteome</keyword>
<organism evidence="9 10">
    <name type="scientific">Glossina austeni</name>
    <name type="common">Savannah tsetse fly</name>
    <dbReference type="NCBI Taxonomy" id="7395"/>
    <lineage>
        <taxon>Eukaryota</taxon>
        <taxon>Metazoa</taxon>
        <taxon>Ecdysozoa</taxon>
        <taxon>Arthropoda</taxon>
        <taxon>Hexapoda</taxon>
        <taxon>Insecta</taxon>
        <taxon>Pterygota</taxon>
        <taxon>Neoptera</taxon>
        <taxon>Endopterygota</taxon>
        <taxon>Diptera</taxon>
        <taxon>Brachycera</taxon>
        <taxon>Muscomorpha</taxon>
        <taxon>Hippoboscoidea</taxon>
        <taxon>Glossinidae</taxon>
        <taxon>Glossina</taxon>
    </lineage>
</organism>
<dbReference type="PANTHER" id="PTHR11662">
    <property type="entry name" value="SOLUTE CARRIER FAMILY 17"/>
    <property type="match status" value="1"/>
</dbReference>
<dbReference type="CDD" id="cd17318">
    <property type="entry name" value="MFS_SLC17"/>
    <property type="match status" value="1"/>
</dbReference>
<dbReference type="PROSITE" id="PS50850">
    <property type="entry name" value="MFS"/>
    <property type="match status" value="1"/>
</dbReference>
<dbReference type="VEuPathDB" id="VectorBase:GAUT031546"/>
<reference evidence="9" key="1">
    <citation type="submission" date="2020-05" db="UniProtKB">
        <authorList>
            <consortium name="EnsemblMetazoa"/>
        </authorList>
    </citation>
    <scope>IDENTIFICATION</scope>
    <source>
        <strain evidence="9">TTRI</strain>
    </source>
</reference>
<dbReference type="SUPFAM" id="SSF103473">
    <property type="entry name" value="MFS general substrate transporter"/>
    <property type="match status" value="1"/>
</dbReference>
<feature type="transmembrane region" description="Helical" evidence="7">
    <location>
        <begin position="98"/>
        <end position="119"/>
    </location>
</feature>
<dbReference type="STRING" id="7395.A0A1A9VB25"/>
<keyword evidence="4" id="KW-0769">Symport</keyword>
<evidence type="ECO:0000313" key="9">
    <source>
        <dbReference type="EnsemblMetazoa" id="GAUT031546-PA"/>
    </source>
</evidence>
<dbReference type="Proteomes" id="UP000078200">
    <property type="component" value="Unassembled WGS sequence"/>
</dbReference>
<feature type="transmembrane region" description="Helical" evidence="7">
    <location>
        <begin position="284"/>
        <end position="305"/>
    </location>
</feature>
<proteinExistence type="predicted"/>
<dbReference type="InterPro" id="IPR050382">
    <property type="entry name" value="MFS_Na/Anion_cotransporter"/>
</dbReference>
<evidence type="ECO:0000256" key="2">
    <source>
        <dbReference type="ARBA" id="ARBA00022448"/>
    </source>
</evidence>
<evidence type="ECO:0000256" key="7">
    <source>
        <dbReference type="SAM" id="Phobius"/>
    </source>
</evidence>
<dbReference type="InterPro" id="IPR020846">
    <property type="entry name" value="MFS_dom"/>
</dbReference>
<evidence type="ECO:0000256" key="5">
    <source>
        <dbReference type="ARBA" id="ARBA00022989"/>
    </source>
</evidence>
<keyword evidence="6 7" id="KW-0472">Membrane</keyword>
<name>A0A1A9VB25_GLOAU</name>
<feature type="transmembrane region" description="Helical" evidence="7">
    <location>
        <begin position="125"/>
        <end position="146"/>
    </location>
</feature>
<feature type="domain" description="Major facilitator superfamily (MFS) profile" evidence="8">
    <location>
        <begin position="17"/>
        <end position="443"/>
    </location>
</feature>
<feature type="transmembrane region" description="Helical" evidence="7">
    <location>
        <begin position="187"/>
        <end position="208"/>
    </location>
</feature>
<evidence type="ECO:0000313" key="10">
    <source>
        <dbReference type="Proteomes" id="UP000078200"/>
    </source>
</evidence>
<evidence type="ECO:0000259" key="8">
    <source>
        <dbReference type="PROSITE" id="PS50850"/>
    </source>
</evidence>
<dbReference type="GO" id="GO:0016020">
    <property type="term" value="C:membrane"/>
    <property type="evidence" value="ECO:0007669"/>
    <property type="project" value="UniProtKB-SubCell"/>
</dbReference>
<feature type="transmembrane region" description="Helical" evidence="7">
    <location>
        <begin position="383"/>
        <end position="407"/>
    </location>
</feature>
<dbReference type="FunFam" id="1.20.1250.20:FF:000157">
    <property type="entry name" value="Inorganic phosphate cotransporter"/>
    <property type="match status" value="1"/>
</dbReference>
<feature type="transmembrane region" description="Helical" evidence="7">
    <location>
        <begin position="326"/>
        <end position="345"/>
    </location>
</feature>
<dbReference type="InterPro" id="IPR036259">
    <property type="entry name" value="MFS_trans_sf"/>
</dbReference>
<dbReference type="InterPro" id="IPR011701">
    <property type="entry name" value="MFS"/>
</dbReference>
<keyword evidence="2" id="KW-0813">Transport</keyword>
<feature type="transmembrane region" description="Helical" evidence="7">
    <location>
        <begin position="419"/>
        <end position="438"/>
    </location>
</feature>
<evidence type="ECO:0000256" key="1">
    <source>
        <dbReference type="ARBA" id="ARBA00004141"/>
    </source>
</evidence>
<sequence>MVFITLPKIYVPRRLNVAIMLFMGCFLGYVMRTNLSINIIAMVENTKPNVTIPSPDYGPRYNWTQNDQALLLGAYFYGYMLTSIPGGILAENFGGTRVLGYSFLLTGVLTALTPAAAALDKWAVFALRFSQGFIQGVLYPCCHNLISKWAPPDEKGKFVASLMGGTFGTVITWPVSGLIIQALGWHWAFYVAAIVILCGMTLWFIFVADNPAKHKTISAEERQYIEKSLGVNVSNKNRIPPYWSIMKSTPFWGLILLHYGSMWGLFFLLTATPKFLSEVLGFNLSSAGFIASLPHLVRMLGAFAFGSLADWIRRRDWLTVTAMRKIFCIPSHILPGVFLIILAYFGKDPYVSVALMTISLGFNGAASVTNLQNSQDLAPNYAGTLYGIINFLGTTPGFFSPMLVAAFTEENNAIEQWHWVFIIGGLIYIIPALIFWLIGSGSVQKWNELEGKEGEKTTMDKI</sequence>
<feature type="transmembrane region" description="Helical" evidence="7">
    <location>
        <begin position="251"/>
        <end position="272"/>
    </location>
</feature>
<feature type="transmembrane region" description="Helical" evidence="7">
    <location>
        <begin position="158"/>
        <end position="181"/>
    </location>
</feature>
<dbReference type="Gene3D" id="1.20.1250.20">
    <property type="entry name" value="MFS general substrate transporter like domains"/>
    <property type="match status" value="2"/>
</dbReference>
<feature type="transmembrane region" description="Helical" evidence="7">
    <location>
        <begin position="15"/>
        <end position="32"/>
    </location>
</feature>
<accession>A0A1A9VB25</accession>
<dbReference type="Pfam" id="PF07690">
    <property type="entry name" value="MFS_1"/>
    <property type="match status" value="1"/>
</dbReference>